<dbReference type="KEGG" id="mby:MSBRM_2193"/>
<evidence type="ECO:0000313" key="5">
    <source>
        <dbReference type="EMBL" id="AKB55191.1"/>
    </source>
</evidence>
<dbReference type="STRING" id="1434108.MSBRM_2193"/>
<protein>
    <submittedName>
        <fullName evidence="5">Cell surface protein</fullName>
    </submittedName>
</protein>
<gene>
    <name evidence="5" type="ORF">MSBRM_2193</name>
</gene>
<evidence type="ECO:0000256" key="2">
    <source>
        <dbReference type="ARBA" id="ARBA00022737"/>
    </source>
</evidence>
<dbReference type="NCBIfam" id="TIGR03804">
    <property type="entry name" value="para_beta_helix"/>
    <property type="match status" value="4"/>
</dbReference>
<evidence type="ECO:0000256" key="3">
    <source>
        <dbReference type="ARBA" id="ARBA00022786"/>
    </source>
</evidence>
<dbReference type="Pfam" id="PF13229">
    <property type="entry name" value="Beta_helix"/>
    <property type="match status" value="1"/>
</dbReference>
<evidence type="ECO:0000259" key="4">
    <source>
        <dbReference type="SMART" id="SM00722"/>
    </source>
</evidence>
<dbReference type="InterPro" id="IPR051550">
    <property type="entry name" value="SCF-Subunits/Alg-Epimerases"/>
</dbReference>
<comment type="pathway">
    <text evidence="1">Protein modification; protein ubiquitination.</text>
</comment>
<dbReference type="InterPro" id="IPR022441">
    <property type="entry name" value="Para_beta_helix_rpt-2"/>
</dbReference>
<accession>A0A0E3LNQ7</accession>
<proteinExistence type="predicted"/>
<dbReference type="InterPro" id="IPR012334">
    <property type="entry name" value="Pectin_lyas_fold"/>
</dbReference>
<name>A0A0E3LNQ7_METBA</name>
<evidence type="ECO:0000256" key="1">
    <source>
        <dbReference type="ARBA" id="ARBA00004906"/>
    </source>
</evidence>
<feature type="domain" description="Carbohydrate-binding/sugar hydrolysis" evidence="4">
    <location>
        <begin position="64"/>
        <end position="221"/>
    </location>
</feature>
<dbReference type="AlphaFoldDB" id="A0A0E3LNQ7"/>
<dbReference type="InterPro" id="IPR006626">
    <property type="entry name" value="PbH1"/>
</dbReference>
<dbReference type="EMBL" id="CP009528">
    <property type="protein sequence ID" value="AKB55191.1"/>
    <property type="molecule type" value="Genomic_DNA"/>
</dbReference>
<reference evidence="5 6" key="1">
    <citation type="submission" date="2014-07" db="EMBL/GenBank/DDBJ databases">
        <title>Methanogenic archaea and the global carbon cycle.</title>
        <authorList>
            <person name="Henriksen J.R."/>
            <person name="Luke J."/>
            <person name="Reinhart S."/>
            <person name="Benedict M.N."/>
            <person name="Youngblut N.D."/>
            <person name="Metcalf M.E."/>
            <person name="Whitaker R.J."/>
            <person name="Metcalf W.W."/>
        </authorList>
    </citation>
    <scope>NUCLEOTIDE SEQUENCE [LARGE SCALE GENOMIC DNA]</scope>
    <source>
        <strain evidence="5 6">MS</strain>
    </source>
</reference>
<dbReference type="SUPFAM" id="SSF51126">
    <property type="entry name" value="Pectin lyase-like"/>
    <property type="match status" value="1"/>
</dbReference>
<dbReference type="InterPro" id="IPR039448">
    <property type="entry name" value="Beta_helix"/>
</dbReference>
<dbReference type="PANTHER" id="PTHR22990:SF15">
    <property type="entry name" value="F-BOX ONLY PROTEIN 10"/>
    <property type="match status" value="1"/>
</dbReference>
<sequence length="317" mass="35172">MSRSQTNAKLIFILLLFFIASIVYIEETNNKEKYSSNPTNINVHPGDSIQRAINNAKSGDTVIVYSGSYKENLVVDKSIDIISNPGESNDTVIQAANTRKDVFHVTANDVTISGFNITGAKNKAGIYYSGSDGNITRNKLVYNEYGILLKKSNNILIENNTLFQNQYGIHLENSNNNWLNRNNISNADIMVDIDGISLEDSDNNKLINNIVSNTWRGIYLSDSSDNELNKNLASANYFSVTLENSDNNKLLNNTINLHGYTFSINLGNSQNNILKGNTAGLSTEIKVVYSFDSKNNTLEGEQYIVNEQGRVLAVESK</sequence>
<dbReference type="PANTHER" id="PTHR22990">
    <property type="entry name" value="F-BOX ONLY PROTEIN"/>
    <property type="match status" value="1"/>
</dbReference>
<evidence type="ECO:0000313" key="6">
    <source>
        <dbReference type="Proteomes" id="UP000033033"/>
    </source>
</evidence>
<dbReference type="SMART" id="SM00710">
    <property type="entry name" value="PbH1"/>
    <property type="match status" value="6"/>
</dbReference>
<keyword evidence="2" id="KW-0677">Repeat</keyword>
<dbReference type="RefSeq" id="WP_069575344.1">
    <property type="nucleotide sequence ID" value="NZ_CP009528.1"/>
</dbReference>
<keyword evidence="6" id="KW-1185">Reference proteome</keyword>
<dbReference type="InterPro" id="IPR006633">
    <property type="entry name" value="Carb-bd_sugar_hydrolysis-dom"/>
</dbReference>
<organism evidence="5 6">
    <name type="scientific">Methanosarcina barkeri MS</name>
    <dbReference type="NCBI Taxonomy" id="1434108"/>
    <lineage>
        <taxon>Archaea</taxon>
        <taxon>Methanobacteriati</taxon>
        <taxon>Methanobacteriota</taxon>
        <taxon>Stenosarchaea group</taxon>
        <taxon>Methanomicrobia</taxon>
        <taxon>Methanosarcinales</taxon>
        <taxon>Methanosarcinaceae</taxon>
        <taxon>Methanosarcina</taxon>
    </lineage>
</organism>
<dbReference type="GeneID" id="24845459"/>
<dbReference type="Gene3D" id="2.160.20.10">
    <property type="entry name" value="Single-stranded right-handed beta-helix, Pectin lyase-like"/>
    <property type="match status" value="1"/>
</dbReference>
<dbReference type="PATRIC" id="fig|1434108.4.peg.2803"/>
<dbReference type="Proteomes" id="UP000033033">
    <property type="component" value="Chromosome"/>
</dbReference>
<keyword evidence="3" id="KW-0833">Ubl conjugation pathway</keyword>
<dbReference type="SMART" id="SM00722">
    <property type="entry name" value="CASH"/>
    <property type="match status" value="1"/>
</dbReference>
<dbReference type="HOGENOM" id="CLU_827980_0_0_2"/>
<dbReference type="InterPro" id="IPR011050">
    <property type="entry name" value="Pectin_lyase_fold/virulence"/>
</dbReference>